<reference evidence="1" key="1">
    <citation type="journal article" date="2023" name="Comput. Struct. Biotechnol. J.">
        <title>Discovery of a novel marine Bacteroidetes with a rich repertoire of carbohydrate-active enzymes.</title>
        <authorList>
            <person name="Chen B."/>
            <person name="Liu G."/>
            <person name="Chen Q."/>
            <person name="Wang H."/>
            <person name="Liu L."/>
            <person name="Tang K."/>
        </authorList>
    </citation>
    <scope>NUCLEOTIDE SEQUENCE</scope>
    <source>
        <strain evidence="1">TK19036</strain>
    </source>
</reference>
<gene>
    <name evidence="1" type="ORF">K4G66_23345</name>
</gene>
<sequence length="57" mass="6741">MSKKINTLYSTSKGIQEEISRLSELVSFSQERIRLSEKALYNTGRKIKRNHFPPDQW</sequence>
<organism evidence="1">
    <name type="scientific">Roseihalotalea indica</name>
    <dbReference type="NCBI Taxonomy" id="2867963"/>
    <lineage>
        <taxon>Bacteria</taxon>
        <taxon>Pseudomonadati</taxon>
        <taxon>Bacteroidota</taxon>
        <taxon>Cytophagia</taxon>
        <taxon>Cytophagales</taxon>
        <taxon>Catalimonadaceae</taxon>
        <taxon>Roseihalotalea</taxon>
    </lineage>
</organism>
<name>A0AA49GIF6_9BACT</name>
<reference evidence="1" key="2">
    <citation type="journal article" date="2024" name="Antonie Van Leeuwenhoek">
        <title>Roseihalotalea indica gen. nov., sp. nov., a halophilic Bacteroidetes from mesopelagic Southwest Indian Ocean with higher carbohydrate metabolic potential.</title>
        <authorList>
            <person name="Chen B."/>
            <person name="Zhang M."/>
            <person name="Lin D."/>
            <person name="Ye J."/>
            <person name="Tang K."/>
        </authorList>
    </citation>
    <scope>NUCLEOTIDE SEQUENCE</scope>
    <source>
        <strain evidence="1">TK19036</strain>
    </source>
</reference>
<evidence type="ECO:0000313" key="1">
    <source>
        <dbReference type="EMBL" id="WKN35317.1"/>
    </source>
</evidence>
<dbReference type="EMBL" id="CP120682">
    <property type="protein sequence ID" value="WKN35317.1"/>
    <property type="molecule type" value="Genomic_DNA"/>
</dbReference>
<protein>
    <submittedName>
        <fullName evidence="1">Uncharacterized protein</fullName>
    </submittedName>
</protein>
<proteinExistence type="predicted"/>
<accession>A0AA49GIF6</accession>
<dbReference type="AlphaFoldDB" id="A0AA49GIF6"/>